<accession>A0AB38NL21</accession>
<protein>
    <recommendedName>
        <fullName evidence="3">DNA methylase adenine-specific domain-containing protein</fullName>
    </recommendedName>
</protein>
<evidence type="ECO:0000313" key="1">
    <source>
        <dbReference type="EMBL" id="TKG28014.1"/>
    </source>
</evidence>
<proteinExistence type="predicted"/>
<dbReference type="EMBL" id="SYVV01000043">
    <property type="protein sequence ID" value="TKG28014.1"/>
    <property type="molecule type" value="Genomic_DNA"/>
</dbReference>
<sequence>MSSINTCRRIVESMRYEMGVEPFLVQFVDHWAYLHSDLYPVPQGLITDEFKEASIMLSHQLAVLMITGEEHDPLALLFSEFCKGTSSQYAFFPTTSDVSKLVCSLMMSDINVDGEMDTIYEPCVGTGGLTFQKIIAVTERRSHWKNPLGSLKVIVEDVHPTAVKSFFIQVIFLLKFLSNRFSKNVYPDSIRISSVNVLTGEAKKINFQMDSPKLS</sequence>
<name>A0AB38NL21_9VIBR</name>
<dbReference type="AlphaFoldDB" id="A0AB38NL21"/>
<gene>
    <name evidence="1" type="ORF">FC057_22770</name>
</gene>
<organism evidence="1 2">
    <name type="scientific">Vibrio tasmaniensis</name>
    <dbReference type="NCBI Taxonomy" id="212663"/>
    <lineage>
        <taxon>Bacteria</taxon>
        <taxon>Pseudomonadati</taxon>
        <taxon>Pseudomonadota</taxon>
        <taxon>Gammaproteobacteria</taxon>
        <taxon>Vibrionales</taxon>
        <taxon>Vibrionaceae</taxon>
        <taxon>Vibrio</taxon>
    </lineage>
</organism>
<evidence type="ECO:0000313" key="2">
    <source>
        <dbReference type="Proteomes" id="UP000308018"/>
    </source>
</evidence>
<comment type="caution">
    <text evidence="1">The sequence shown here is derived from an EMBL/GenBank/DDBJ whole genome shotgun (WGS) entry which is preliminary data.</text>
</comment>
<reference evidence="1 2" key="1">
    <citation type="submission" date="2019-04" db="EMBL/GenBank/DDBJ databases">
        <title>A reverse ecology approach based on a biological definition of microbial populations.</title>
        <authorList>
            <person name="Arevalo P."/>
            <person name="Vaninsberghe D."/>
            <person name="Elsherbini J."/>
            <person name="Gore J."/>
            <person name="Polz M."/>
        </authorList>
    </citation>
    <scope>NUCLEOTIDE SEQUENCE [LARGE SCALE GENOMIC DNA]</scope>
    <source>
        <strain evidence="1 2">10N.222.45.A8</strain>
    </source>
</reference>
<evidence type="ECO:0008006" key="3">
    <source>
        <dbReference type="Google" id="ProtNLM"/>
    </source>
</evidence>
<dbReference type="RefSeq" id="WP_102579726.1">
    <property type="nucleotide sequence ID" value="NZ_MDBG01000002.1"/>
</dbReference>
<dbReference type="Proteomes" id="UP000308018">
    <property type="component" value="Unassembled WGS sequence"/>
</dbReference>